<dbReference type="PANTHER" id="PTHR43213">
    <property type="entry name" value="BIFUNCTIONAL DTTP/UTP PYROPHOSPHATASE/METHYLTRANSFERASE PROTEIN-RELATED"/>
    <property type="match status" value="1"/>
</dbReference>
<evidence type="ECO:0000313" key="3">
    <source>
        <dbReference type="Proteomes" id="UP000035680"/>
    </source>
</evidence>
<dbReference type="SUPFAM" id="SSF52972">
    <property type="entry name" value="ITPase-like"/>
    <property type="match status" value="1"/>
</dbReference>
<protein>
    <submittedName>
        <fullName evidence="4">Nucleotide PPase</fullName>
    </submittedName>
</protein>
<dbReference type="InterPro" id="IPR029001">
    <property type="entry name" value="ITPase-like_fam"/>
</dbReference>
<evidence type="ECO:0000313" key="4">
    <source>
        <dbReference type="WBParaSite" id="SVE_1849100.1"/>
    </source>
</evidence>
<reference evidence="3" key="1">
    <citation type="submission" date="2014-07" db="EMBL/GenBank/DDBJ databases">
        <authorList>
            <person name="Martin A.A"/>
            <person name="De Silva N."/>
        </authorList>
    </citation>
    <scope>NUCLEOTIDE SEQUENCE</scope>
</reference>
<dbReference type="PANTHER" id="PTHR43213:SF5">
    <property type="entry name" value="BIFUNCTIONAL DTTP_UTP PYROPHOSPHATASE_METHYLTRANSFERASE PROTEIN-RELATED"/>
    <property type="match status" value="1"/>
</dbReference>
<sequence length="198" mass="22123">MVKSLKFPNLVILASSSINRIKLLEQIGINPVVIQPECEENLSKTLPPEEYAIETAYIKNVWVYNKLVQEKKDFDVIIACDTIISFNSEIIGKPLNLTNAKETLEKLNGKTHQVITGVALRHSTGRVEKFYVKSNVTFNDNQDSIIEDYVVTGEPMGHAGSYAIQKKGAILVKSIEGCYNNIVGLPLSVIYEKIRINI</sequence>
<dbReference type="HAMAP" id="MF_00528">
    <property type="entry name" value="Maf"/>
    <property type="match status" value="1"/>
</dbReference>
<dbReference type="Gene3D" id="3.90.950.10">
    <property type="match status" value="1"/>
</dbReference>
<evidence type="ECO:0000256" key="1">
    <source>
        <dbReference type="ARBA" id="ARBA00001968"/>
    </source>
</evidence>
<dbReference type="STRING" id="75913.A0A0K0G1A3"/>
<accession>A0A0K0G1A3</accession>
<keyword evidence="2" id="KW-0378">Hydrolase</keyword>
<keyword evidence="3" id="KW-1185">Reference proteome</keyword>
<dbReference type="AlphaFoldDB" id="A0A0K0G1A3"/>
<dbReference type="Pfam" id="PF02545">
    <property type="entry name" value="Maf"/>
    <property type="match status" value="1"/>
</dbReference>
<reference evidence="4" key="2">
    <citation type="submission" date="2015-08" db="UniProtKB">
        <authorList>
            <consortium name="WormBaseParasite"/>
        </authorList>
    </citation>
    <scope>IDENTIFICATION</scope>
</reference>
<dbReference type="CDD" id="cd00555">
    <property type="entry name" value="Maf"/>
    <property type="match status" value="1"/>
</dbReference>
<dbReference type="NCBIfam" id="TIGR00172">
    <property type="entry name" value="maf"/>
    <property type="match status" value="1"/>
</dbReference>
<dbReference type="InterPro" id="IPR003697">
    <property type="entry name" value="Maf-like"/>
</dbReference>
<organism evidence="3 4">
    <name type="scientific">Strongyloides venezuelensis</name>
    <name type="common">Threadworm</name>
    <dbReference type="NCBI Taxonomy" id="75913"/>
    <lineage>
        <taxon>Eukaryota</taxon>
        <taxon>Metazoa</taxon>
        <taxon>Ecdysozoa</taxon>
        <taxon>Nematoda</taxon>
        <taxon>Chromadorea</taxon>
        <taxon>Rhabditida</taxon>
        <taxon>Tylenchina</taxon>
        <taxon>Panagrolaimomorpha</taxon>
        <taxon>Strongyloidoidea</taxon>
        <taxon>Strongyloididae</taxon>
        <taxon>Strongyloides</taxon>
    </lineage>
</organism>
<evidence type="ECO:0000256" key="2">
    <source>
        <dbReference type="ARBA" id="ARBA00022801"/>
    </source>
</evidence>
<name>A0A0K0G1A3_STRVS</name>
<comment type="cofactor">
    <cofactor evidence="1">
        <name>a divalent metal cation</name>
        <dbReference type="ChEBI" id="CHEBI:60240"/>
    </cofactor>
</comment>
<dbReference type="PIRSF" id="PIRSF006305">
    <property type="entry name" value="Maf"/>
    <property type="match status" value="1"/>
</dbReference>
<dbReference type="GO" id="GO:0047429">
    <property type="term" value="F:nucleoside triphosphate diphosphatase activity"/>
    <property type="evidence" value="ECO:0007669"/>
    <property type="project" value="InterPro"/>
</dbReference>
<dbReference type="Proteomes" id="UP000035680">
    <property type="component" value="Unassembled WGS sequence"/>
</dbReference>
<proteinExistence type="inferred from homology"/>
<dbReference type="WBParaSite" id="SVE_1849100.1">
    <property type="protein sequence ID" value="SVE_1849100.1"/>
    <property type="gene ID" value="SVE_1849100"/>
</dbReference>